<name>E7FQB9_9LACO</name>
<dbReference type="EMBL" id="ACGS02000036">
    <property type="protein sequence ID" value="EFZ34799.1"/>
    <property type="molecule type" value="Genomic_DNA"/>
</dbReference>
<keyword evidence="1" id="KW-1133">Transmembrane helix</keyword>
<comment type="caution">
    <text evidence="2">The sequence shown here is derived from an EMBL/GenBank/DDBJ whole genome shotgun (WGS) entry which is preliminary data.</text>
</comment>
<feature type="transmembrane region" description="Helical" evidence="1">
    <location>
        <begin position="34"/>
        <end position="50"/>
    </location>
</feature>
<dbReference type="Proteomes" id="UP000004099">
    <property type="component" value="Unassembled WGS sequence"/>
</dbReference>
<dbReference type="HOGENOM" id="CLU_2617625_0_0_9"/>
<keyword evidence="1" id="KW-0472">Membrane</keyword>
<evidence type="ECO:0000313" key="3">
    <source>
        <dbReference type="Proteomes" id="UP000004099"/>
    </source>
</evidence>
<gene>
    <name evidence="2" type="ORF">HMPREF0542_11096</name>
</gene>
<feature type="transmembrane region" description="Helical" evidence="1">
    <location>
        <begin position="12"/>
        <end position="28"/>
    </location>
</feature>
<keyword evidence="1" id="KW-0812">Transmembrane</keyword>
<protein>
    <submittedName>
        <fullName evidence="2">Uncharacterized protein</fullName>
    </submittedName>
</protein>
<accession>E7FQB9</accession>
<evidence type="ECO:0000313" key="2">
    <source>
        <dbReference type="EMBL" id="EFZ34799.1"/>
    </source>
</evidence>
<reference evidence="2 3" key="1">
    <citation type="submission" date="2011-01" db="EMBL/GenBank/DDBJ databases">
        <authorList>
            <person name="Muzny D."/>
            <person name="Qin X."/>
            <person name="Buhay C."/>
            <person name="Dugan-Rocha S."/>
            <person name="Ding Y."/>
            <person name="Chen G."/>
            <person name="Hawes A."/>
            <person name="Holder M."/>
            <person name="Jhangiani S."/>
            <person name="Johnson A."/>
            <person name="Khan Z."/>
            <person name="Li Z."/>
            <person name="Liu W."/>
            <person name="Liu X."/>
            <person name="Perez L."/>
            <person name="Shen H."/>
            <person name="Wang Q."/>
            <person name="Watt J."/>
            <person name="Xi L."/>
            <person name="Xin Y."/>
            <person name="Zhou J."/>
            <person name="Deng J."/>
            <person name="Jiang H."/>
            <person name="Liu Y."/>
            <person name="Qu J."/>
            <person name="Song X.-Z."/>
            <person name="Zhang L."/>
            <person name="Villasana D."/>
            <person name="Johnson A."/>
            <person name="Liu J."/>
            <person name="Liyanage D."/>
            <person name="Lorensuhewa L."/>
            <person name="Robinson T."/>
            <person name="Song A."/>
            <person name="Song B.-B."/>
            <person name="Dinh H."/>
            <person name="Thornton R."/>
            <person name="Coyle M."/>
            <person name="Francisco L."/>
            <person name="Jackson L."/>
            <person name="Javaid M."/>
            <person name="Korchina V."/>
            <person name="Kovar C."/>
            <person name="Mata R."/>
            <person name="Mathew T."/>
            <person name="Ngo R."/>
            <person name="Nguyen L."/>
            <person name="Nguyen N."/>
            <person name="Okwuonu G."/>
            <person name="Ongeri F."/>
            <person name="Pham C."/>
            <person name="Simmons D."/>
            <person name="Wilczek-Boney K."/>
            <person name="Hale W."/>
            <person name="Jakkamsetti A."/>
            <person name="Pham P."/>
            <person name="Ruth R."/>
            <person name="San Lucas F."/>
            <person name="Warren J."/>
            <person name="Zhang J."/>
            <person name="Zhao Z."/>
            <person name="Zhou C."/>
            <person name="Zhu D."/>
            <person name="Lee S."/>
            <person name="Bess C."/>
            <person name="Blankenburg K."/>
            <person name="Forbes L."/>
            <person name="Fu Q."/>
            <person name="Gubbala S."/>
            <person name="Hirani K."/>
            <person name="Jayaseelan J.C."/>
            <person name="Lara F."/>
            <person name="Munidasa M."/>
            <person name="Palculict T."/>
            <person name="Patil S."/>
            <person name="Pu L.-L."/>
            <person name="Saada N."/>
            <person name="Tang L."/>
            <person name="Weissenberger G."/>
            <person name="Zhu Y."/>
            <person name="Hemphill L."/>
            <person name="Shang Y."/>
            <person name="Youmans B."/>
            <person name="Ayvaz T."/>
            <person name="Ross M."/>
            <person name="Santibanez J."/>
            <person name="Aqrawi P."/>
            <person name="Gross S."/>
            <person name="Joshi V."/>
            <person name="Fowler G."/>
            <person name="Nazareth L."/>
            <person name="Reid J."/>
            <person name="Worley K."/>
            <person name="Petrosino J."/>
            <person name="Highlander S."/>
            <person name="Gibbs R."/>
        </authorList>
    </citation>
    <scope>NUCLEOTIDE SEQUENCE [LARGE SCALE GENOMIC DNA]</scope>
    <source>
        <strain evidence="2 3">ATCC 25644</strain>
    </source>
</reference>
<proteinExistence type="predicted"/>
<sequence>MQWLQIIRVFSLRVFSFSLNFSQFFIYFRYPDRNAADFFVYFVLIIGKFIKTKSNLRHAKKAPAPIERVLFFLAIIEN</sequence>
<evidence type="ECO:0000256" key="1">
    <source>
        <dbReference type="SAM" id="Phobius"/>
    </source>
</evidence>
<organism evidence="2 3">
    <name type="scientific">Ligilactobacillus ruminis ATCC 25644</name>
    <dbReference type="NCBI Taxonomy" id="525362"/>
    <lineage>
        <taxon>Bacteria</taxon>
        <taxon>Bacillati</taxon>
        <taxon>Bacillota</taxon>
        <taxon>Bacilli</taxon>
        <taxon>Lactobacillales</taxon>
        <taxon>Lactobacillaceae</taxon>
        <taxon>Ligilactobacillus</taxon>
    </lineage>
</organism>
<dbReference type="AlphaFoldDB" id="E7FQB9"/>